<feature type="binding site" evidence="4">
    <location>
        <position position="187"/>
    </location>
    <ligand>
        <name>substrate</name>
    </ligand>
</feature>
<dbReference type="EMBL" id="JH792996">
    <property type="protein sequence ID" value="ELQ40357.1"/>
    <property type="molecule type" value="Genomic_DNA"/>
</dbReference>
<dbReference type="InterPro" id="IPR036928">
    <property type="entry name" value="AS_sf"/>
</dbReference>
<dbReference type="SUPFAM" id="SSF75304">
    <property type="entry name" value="Amidase signature (AS) enzymes"/>
    <property type="match status" value="1"/>
</dbReference>
<organism evidence="6">
    <name type="scientific">Pyricularia oryzae (strain Y34)</name>
    <name type="common">Rice blast fungus</name>
    <name type="synonym">Magnaporthe oryzae</name>
    <dbReference type="NCBI Taxonomy" id="1143189"/>
    <lineage>
        <taxon>Eukaryota</taxon>
        <taxon>Fungi</taxon>
        <taxon>Dikarya</taxon>
        <taxon>Ascomycota</taxon>
        <taxon>Pezizomycotina</taxon>
        <taxon>Sordariomycetes</taxon>
        <taxon>Sordariomycetidae</taxon>
        <taxon>Magnaporthales</taxon>
        <taxon>Pyriculariaceae</taxon>
        <taxon>Pyricularia</taxon>
    </lineage>
</organism>
<evidence type="ECO:0000313" key="6">
    <source>
        <dbReference type="EMBL" id="ELQ40357.1"/>
    </source>
</evidence>
<evidence type="ECO:0000256" key="3">
    <source>
        <dbReference type="PIRSR" id="PIRSR001221-1"/>
    </source>
</evidence>
<comment type="similarity">
    <text evidence="1">Belongs to the amidase family.</text>
</comment>
<evidence type="ECO:0000256" key="1">
    <source>
        <dbReference type="ARBA" id="ARBA00009199"/>
    </source>
</evidence>
<dbReference type="Pfam" id="PF01425">
    <property type="entry name" value="Amidase"/>
    <property type="match status" value="1"/>
</dbReference>
<feature type="binding site" evidence="4">
    <location>
        <position position="213"/>
    </location>
    <ligand>
        <name>substrate</name>
    </ligand>
</feature>
<feature type="binding site" evidence="4">
    <location>
        <begin position="236"/>
        <end position="239"/>
    </location>
    <ligand>
        <name>substrate</name>
    </ligand>
</feature>
<dbReference type="Gene3D" id="3.90.1300.10">
    <property type="entry name" value="Amidase signature (AS) domain"/>
    <property type="match status" value="1"/>
</dbReference>
<feature type="active site" description="Charge relay system" evidence="3">
    <location>
        <position position="134"/>
    </location>
</feature>
<evidence type="ECO:0000259" key="5">
    <source>
        <dbReference type="Pfam" id="PF01425"/>
    </source>
</evidence>
<dbReference type="PANTHER" id="PTHR46072:SF4">
    <property type="entry name" value="AMIDASE C550.07-RELATED"/>
    <property type="match status" value="1"/>
</dbReference>
<protein>
    <submittedName>
        <fullName evidence="6">Acetamidase</fullName>
    </submittedName>
</protein>
<dbReference type="Proteomes" id="UP000011086">
    <property type="component" value="Unassembled WGS sequence"/>
</dbReference>
<name>A0AA97PMT1_PYRO3</name>
<feature type="active site" description="Charge relay system" evidence="3">
    <location>
        <position position="213"/>
    </location>
</feature>
<reference evidence="6" key="1">
    <citation type="journal article" date="2012" name="PLoS Genet.">
        <title>Comparative analysis of the genomes of two field isolates of the rice blast fungus Magnaporthe oryzae.</title>
        <authorList>
            <person name="Xue M."/>
            <person name="Yang J."/>
            <person name="Li Z."/>
            <person name="Hu S."/>
            <person name="Yao N."/>
            <person name="Dean R.A."/>
            <person name="Zhao W."/>
            <person name="Shen M."/>
            <person name="Zhang H."/>
            <person name="Li C."/>
            <person name="Liu L."/>
            <person name="Cao L."/>
            <person name="Xu X."/>
            <person name="Xing Y."/>
            <person name="Hsiang T."/>
            <person name="Zhang Z."/>
            <person name="Xu J.R."/>
            <person name="Peng Y.L."/>
        </authorList>
    </citation>
    <scope>NUCLEOTIDE SEQUENCE</scope>
    <source>
        <strain evidence="6">Y34</strain>
    </source>
</reference>
<dbReference type="GO" id="GO:0016787">
    <property type="term" value="F:hydrolase activity"/>
    <property type="evidence" value="ECO:0007669"/>
    <property type="project" value="UniProtKB-KW"/>
</dbReference>
<accession>A0AA97PMT1</accession>
<evidence type="ECO:0000256" key="4">
    <source>
        <dbReference type="PIRSR" id="PIRSR001221-2"/>
    </source>
</evidence>
<sequence>MVTSDPQQLKTWQEKCSWAQSRRDEGLAKVSPKLEGLPQEWPLDARVVAKSALTPREIEITENYGVMDLLKALRERKYTVEEVTRAFLRRAALAQVATNCLTELLWDEAISRAKELDSLPQPKGAFFGLPISIKEHQGMMNMGDKEVVSHASYVHWVGKKHGPIMYQQILWEEGCVFYCRTTQPQTIMHLETNSNIYGRTLHPHNRNLTPGGSSGGESALIGFRAISGPQGMGGDIGGSVRCPSAHVGIYGFKPTNKRIPAGGQRTHMIGKEAIMSTPGPMTVDRDAMELFMQVILAREPWRLDPSIDARPWVPFKFSKPLKIAVQWWDGVVRPHLPMTRALKEVSEACRKAGMEVIDWDPKSEALKIPNHSKGWEIISSLYFPDGGEEVLGNLKASGEPVLPLTKFIIHEQPSVKNLTHAELWERCAERDAYRAEYARAWTATASLPGSDGREIDVILCPPSFGAAAPHDQSRYWGYTANWNLLDYPGAVFPVTTVDPQKDPVDSNYGPKNAEDKFVHDMYDPAKYTNAPVSLQIVGRRQHDEKVLAALVEIEKAMGRS</sequence>
<feature type="active site" description="Acyl-ester intermediate" evidence="3">
    <location>
        <position position="239"/>
    </location>
</feature>
<gene>
    <name evidence="6" type="ORF">OOU_Y34scaffold00448g57</name>
</gene>
<feature type="domain" description="Amidase" evidence="5">
    <location>
        <begin position="82"/>
        <end position="547"/>
    </location>
</feature>
<dbReference type="PIRSF" id="PIRSF001221">
    <property type="entry name" value="Amidase_fungi"/>
    <property type="match status" value="1"/>
</dbReference>
<dbReference type="PANTHER" id="PTHR46072">
    <property type="entry name" value="AMIDASE-RELATED-RELATED"/>
    <property type="match status" value="1"/>
</dbReference>
<dbReference type="InterPro" id="IPR023631">
    <property type="entry name" value="Amidase_dom"/>
</dbReference>
<dbReference type="AlphaFoldDB" id="A0AA97PMT1"/>
<evidence type="ECO:0000256" key="2">
    <source>
        <dbReference type="ARBA" id="ARBA00022801"/>
    </source>
</evidence>
<keyword evidence="2" id="KW-0378">Hydrolase</keyword>
<proteinExistence type="inferred from homology"/>